<dbReference type="PANTHER" id="PTHR33449">
    <property type="entry name" value="NUCLEOID-ASSOCIATED PROTEIN YBAB"/>
    <property type="match status" value="1"/>
</dbReference>
<dbReference type="EMBL" id="CP015218">
    <property type="protein sequence ID" value="AOP36503.1"/>
    <property type="molecule type" value="Genomic_DNA"/>
</dbReference>
<dbReference type="RefSeq" id="WP_069609720.1">
    <property type="nucleotide sequence ID" value="NZ_CP015218.1"/>
</dbReference>
<dbReference type="PIRSF" id="PIRSF004555">
    <property type="entry name" value="UCP004555"/>
    <property type="match status" value="1"/>
</dbReference>
<dbReference type="GO" id="GO:0003677">
    <property type="term" value="F:DNA binding"/>
    <property type="evidence" value="ECO:0007669"/>
    <property type="project" value="UniProtKB-KW"/>
</dbReference>
<evidence type="ECO:0000313" key="2">
    <source>
        <dbReference type="EMBL" id="AOP36503.1"/>
    </source>
</evidence>
<dbReference type="GO" id="GO:0005829">
    <property type="term" value="C:cytosol"/>
    <property type="evidence" value="ECO:0007669"/>
    <property type="project" value="TreeGrafter"/>
</dbReference>
<dbReference type="InterPro" id="IPR004401">
    <property type="entry name" value="YbaB/EbfC"/>
</dbReference>
<dbReference type="Pfam" id="PF02575">
    <property type="entry name" value="YbaB_DNA_bd"/>
    <property type="match status" value="1"/>
</dbReference>
<keyword evidence="1 2" id="KW-0238">DNA-binding</keyword>
<evidence type="ECO:0000313" key="3">
    <source>
        <dbReference type="Proteomes" id="UP000094197"/>
    </source>
</evidence>
<dbReference type="SUPFAM" id="SSF82607">
    <property type="entry name" value="YbaB-like"/>
    <property type="match status" value="1"/>
</dbReference>
<sequence>MFGNKLESMKQMNQMRVRMKKVEKDLMALSFEAKSKNDLVTCISDGKLNIKDILIEDELLSKNDKKLLQKSIKQAVTRSLELAQKAAEERMAEFRGMIPGME</sequence>
<evidence type="ECO:0000256" key="1">
    <source>
        <dbReference type="ARBA" id="ARBA00023125"/>
    </source>
</evidence>
<dbReference type="KEGG" id="laj:A0128_21065"/>
<dbReference type="AlphaFoldDB" id="A0A1D7V3X0"/>
<dbReference type="Gene3D" id="3.30.1310.10">
    <property type="entry name" value="Nucleoid-associated protein YbaB-like domain"/>
    <property type="match status" value="1"/>
</dbReference>
<reference evidence="2 3" key="1">
    <citation type="submission" date="2016-04" db="EMBL/GenBank/DDBJ databases">
        <title>Complete genome seqeunce of Leptospira alstonii serovar Room22.</title>
        <authorList>
            <person name="Nally J.E."/>
            <person name="Bayles D.O."/>
            <person name="Hurley D."/>
            <person name="Fanning S."/>
            <person name="McMahon B.J."/>
            <person name="Arent Z."/>
        </authorList>
    </citation>
    <scope>NUCLEOTIDE SEQUENCE [LARGE SCALE GENOMIC DNA]</scope>
    <source>
        <strain evidence="2 3">GWTS #1</strain>
    </source>
</reference>
<accession>A0A1D7V3X0</accession>
<name>A0A1D7V3X0_9LEPT</name>
<protein>
    <submittedName>
        <fullName evidence="2">DNA-binding protein</fullName>
    </submittedName>
</protein>
<gene>
    <name evidence="2" type="ORF">A0128_21065</name>
</gene>
<dbReference type="PANTHER" id="PTHR33449:SF1">
    <property type="entry name" value="NUCLEOID-ASSOCIATED PROTEIN YBAB"/>
    <property type="match status" value="1"/>
</dbReference>
<dbReference type="OrthoDB" id="344732at2"/>
<dbReference type="NCBIfam" id="TIGR00103">
    <property type="entry name" value="DNA_YbaB_EbfC"/>
    <property type="match status" value="1"/>
</dbReference>
<proteinExistence type="predicted"/>
<dbReference type="Proteomes" id="UP000094197">
    <property type="component" value="Chromosome 2"/>
</dbReference>
<organism evidence="2 3">
    <name type="scientific">Leptospira tipperaryensis</name>
    <dbReference type="NCBI Taxonomy" id="2564040"/>
    <lineage>
        <taxon>Bacteria</taxon>
        <taxon>Pseudomonadati</taxon>
        <taxon>Spirochaetota</taxon>
        <taxon>Spirochaetia</taxon>
        <taxon>Leptospirales</taxon>
        <taxon>Leptospiraceae</taxon>
        <taxon>Leptospira</taxon>
    </lineage>
</organism>
<keyword evidence="3" id="KW-1185">Reference proteome</keyword>
<dbReference type="InterPro" id="IPR036894">
    <property type="entry name" value="YbaB-like_sf"/>
</dbReference>